<sequence>MLNGIAKTIRKPDEIIFIDIDSHNTNLVKIIEAFSNNFTGNMTILKKAASIHDLWKSRTLKADAILNGGNLFPNHGAEFPSYLVDKDFNEIEFNVINRRKNYEKYYILNLIRLHHSGFNTFNLYKVVDFIYESEKNIYEQINNFIHDWYALKTADWIDSAILSYVFQGIDLEKDLKSDLEVTQEDENNFFIVPEGVFIGSTKLCYNFYSMKTAKIKEIIKSEKINAGRTLNSIFLDAKKDVREVTLYGN</sequence>
<dbReference type="RefSeq" id="WP_014405783.1">
    <property type="nucleotide sequence ID" value="NC_017034.1"/>
</dbReference>
<dbReference type="Proteomes" id="UP000005233">
    <property type="component" value="Chromosome"/>
</dbReference>
<accession>H8I8P1</accession>
<organism evidence="1 2">
    <name type="scientific">Methanocella conradii (strain DSM 24694 / JCM 17849 / CGMCC 1.5162 / HZ254)</name>
    <dbReference type="NCBI Taxonomy" id="1041930"/>
    <lineage>
        <taxon>Archaea</taxon>
        <taxon>Methanobacteriati</taxon>
        <taxon>Methanobacteriota</taxon>
        <taxon>Stenosarchaea group</taxon>
        <taxon>Methanomicrobia</taxon>
        <taxon>Methanocellales</taxon>
        <taxon>Methanocellaceae</taxon>
        <taxon>Methanocella</taxon>
    </lineage>
</organism>
<dbReference type="AlphaFoldDB" id="H8I8P1"/>
<dbReference type="EMBL" id="CP003243">
    <property type="protein sequence ID" value="AFC99945.1"/>
    <property type="molecule type" value="Genomic_DNA"/>
</dbReference>
<dbReference type="GeneID" id="11971318"/>
<dbReference type="HOGENOM" id="CLU_1113863_0_0_2"/>
<keyword evidence="2" id="KW-1185">Reference proteome</keyword>
<gene>
    <name evidence="1" type="ordered locus">Mtc_1192</name>
</gene>
<name>H8I8P1_METCZ</name>
<evidence type="ECO:0000313" key="2">
    <source>
        <dbReference type="Proteomes" id="UP000005233"/>
    </source>
</evidence>
<proteinExistence type="predicted"/>
<protein>
    <submittedName>
        <fullName evidence="1">Uncharacterized protein</fullName>
    </submittedName>
</protein>
<reference evidence="1 2" key="1">
    <citation type="journal article" date="2012" name="J. Bacteriol.">
        <title>Complete genome sequence of a thermophilic methanogen, Methanocella conradii HZ254, isolated from Chinese rice field soil.</title>
        <authorList>
            <person name="Lu Z."/>
            <person name="Lu Y."/>
        </authorList>
    </citation>
    <scope>NUCLEOTIDE SEQUENCE [LARGE SCALE GENOMIC DNA]</scope>
    <source>
        <strain evidence="2">DSM 24694 / JCM 17849 / CGMCC 1.5162 / HZ254</strain>
    </source>
</reference>
<evidence type="ECO:0000313" key="1">
    <source>
        <dbReference type="EMBL" id="AFC99945.1"/>
    </source>
</evidence>
<dbReference type="STRING" id="1041930.Mtc_1192"/>
<dbReference type="KEGG" id="mez:Mtc_1192"/>